<evidence type="ECO:0000313" key="1">
    <source>
        <dbReference type="EMBL" id="GAA1712196.1"/>
    </source>
</evidence>
<name>A0ABN2IUP5_9ACTN</name>
<accession>A0ABN2IUP5</accession>
<organism evidence="1 2">
    <name type="scientific">Fodinicola feengrottensis</name>
    <dbReference type="NCBI Taxonomy" id="435914"/>
    <lineage>
        <taxon>Bacteria</taxon>
        <taxon>Bacillati</taxon>
        <taxon>Actinomycetota</taxon>
        <taxon>Actinomycetes</taxon>
        <taxon>Mycobacteriales</taxon>
        <taxon>Fodinicola</taxon>
    </lineage>
</organism>
<gene>
    <name evidence="1" type="ORF">GCM10009765_71660</name>
</gene>
<proteinExistence type="predicted"/>
<dbReference type="Proteomes" id="UP001500618">
    <property type="component" value="Unassembled WGS sequence"/>
</dbReference>
<dbReference type="Pfam" id="PF07676">
    <property type="entry name" value="PD40"/>
    <property type="match status" value="1"/>
</dbReference>
<dbReference type="SUPFAM" id="SSF82171">
    <property type="entry name" value="DPP6 N-terminal domain-like"/>
    <property type="match status" value="1"/>
</dbReference>
<reference evidence="1 2" key="1">
    <citation type="journal article" date="2019" name="Int. J. Syst. Evol. Microbiol.">
        <title>The Global Catalogue of Microorganisms (GCM) 10K type strain sequencing project: providing services to taxonomists for standard genome sequencing and annotation.</title>
        <authorList>
            <consortium name="The Broad Institute Genomics Platform"/>
            <consortium name="The Broad Institute Genome Sequencing Center for Infectious Disease"/>
            <person name="Wu L."/>
            <person name="Ma J."/>
        </authorList>
    </citation>
    <scope>NUCLEOTIDE SEQUENCE [LARGE SCALE GENOMIC DNA]</scope>
    <source>
        <strain evidence="1 2">JCM 14718</strain>
    </source>
</reference>
<dbReference type="InterPro" id="IPR011042">
    <property type="entry name" value="6-blade_b-propeller_TolB-like"/>
</dbReference>
<dbReference type="InterPro" id="IPR011659">
    <property type="entry name" value="WD40"/>
</dbReference>
<sequence length="335" mass="35676">MRTLSTRARMAVVGVAVVVLAGAGGWYAVRAADRSGATGSGSGAVTLAAGQWLVFRSTVDGPSYGHLAEVPESSPRSGRAFTADRCARAYAAAGSGVCLRPSTENPGGYEIALLGPDAAARRAIPMNGIPSRARVSASGRMVSWTTFVAGDSYTGTSQFSTRSGILDTTADVLAGTLETFTLTMNGRPYEATDLNYWGVTFTRDDNHFYATAGTGGKRYLVEGDFARRTFRTLRENVECPSLSPDGTRIAYKKRVSSDPTQPWRFAVLDLATMRETLLAEPRSVDDQPAWLDSHTVMYGVRRDARHADVWAVPADGTGRPGLLIPDAESPAALSP</sequence>
<dbReference type="RefSeq" id="WP_279579334.1">
    <property type="nucleotide sequence ID" value="NZ_BAAANY010000038.1"/>
</dbReference>
<evidence type="ECO:0000313" key="2">
    <source>
        <dbReference type="Proteomes" id="UP001500618"/>
    </source>
</evidence>
<dbReference type="Gene3D" id="2.120.10.30">
    <property type="entry name" value="TolB, C-terminal domain"/>
    <property type="match status" value="1"/>
</dbReference>
<dbReference type="EMBL" id="BAAANY010000038">
    <property type="protein sequence ID" value="GAA1712196.1"/>
    <property type="molecule type" value="Genomic_DNA"/>
</dbReference>
<protein>
    <submittedName>
        <fullName evidence="1">PD40 domain-containing protein</fullName>
    </submittedName>
</protein>
<keyword evidence="2" id="KW-1185">Reference proteome</keyword>
<comment type="caution">
    <text evidence="1">The sequence shown here is derived from an EMBL/GenBank/DDBJ whole genome shotgun (WGS) entry which is preliminary data.</text>
</comment>